<protein>
    <submittedName>
        <fullName evidence="2">Uncharacterized protein</fullName>
    </submittedName>
</protein>
<feature type="region of interest" description="Disordered" evidence="1">
    <location>
        <begin position="182"/>
        <end position="201"/>
    </location>
</feature>
<gene>
    <name evidence="2" type="ORF">RUM43_003823</name>
</gene>
<evidence type="ECO:0000313" key="3">
    <source>
        <dbReference type="Proteomes" id="UP001372834"/>
    </source>
</evidence>
<comment type="caution">
    <text evidence="2">The sequence shown here is derived from an EMBL/GenBank/DDBJ whole genome shotgun (WGS) entry which is preliminary data.</text>
</comment>
<sequence>MVSEKAIKLSILNRNPVFLNKCLGRRHEMFFAFQERLIQLTGRGRGLPEEAEGASPSVGPVHLWADMSPLHSREGIRARDSGPPAPTHGPDGSSVESVPVRIPERTFYFGCSDPKRRADHDEFGRGRGGGRGRRKERVQLPTPRGHSSRHDQVRIPICDLDPVGLSLGDEAHHSRLRKHTPGVLRHFPGRSAGPSPVEHWV</sequence>
<proteinExistence type="predicted"/>
<feature type="region of interest" description="Disordered" evidence="1">
    <location>
        <begin position="118"/>
        <end position="151"/>
    </location>
</feature>
<name>A0AAN8PG57_POLSC</name>
<dbReference type="EMBL" id="JAWJWE010000036">
    <property type="protein sequence ID" value="KAK6630002.1"/>
    <property type="molecule type" value="Genomic_DNA"/>
</dbReference>
<evidence type="ECO:0000256" key="1">
    <source>
        <dbReference type="SAM" id="MobiDB-lite"/>
    </source>
</evidence>
<accession>A0AAN8PG57</accession>
<feature type="region of interest" description="Disordered" evidence="1">
    <location>
        <begin position="74"/>
        <end position="97"/>
    </location>
</feature>
<reference evidence="2 3" key="1">
    <citation type="submission" date="2023-10" db="EMBL/GenBank/DDBJ databases">
        <title>Genomes of two closely related lineages of the louse Polyplax serrata with different host specificities.</title>
        <authorList>
            <person name="Martinu J."/>
            <person name="Tarabai H."/>
            <person name="Stefka J."/>
            <person name="Hypsa V."/>
        </authorList>
    </citation>
    <scope>NUCLEOTIDE SEQUENCE [LARGE SCALE GENOMIC DNA]</scope>
    <source>
        <strain evidence="2">HR10_N</strain>
    </source>
</reference>
<dbReference type="AlphaFoldDB" id="A0AAN8PG57"/>
<evidence type="ECO:0000313" key="2">
    <source>
        <dbReference type="EMBL" id="KAK6630002.1"/>
    </source>
</evidence>
<organism evidence="2 3">
    <name type="scientific">Polyplax serrata</name>
    <name type="common">Common mouse louse</name>
    <dbReference type="NCBI Taxonomy" id="468196"/>
    <lineage>
        <taxon>Eukaryota</taxon>
        <taxon>Metazoa</taxon>
        <taxon>Ecdysozoa</taxon>
        <taxon>Arthropoda</taxon>
        <taxon>Hexapoda</taxon>
        <taxon>Insecta</taxon>
        <taxon>Pterygota</taxon>
        <taxon>Neoptera</taxon>
        <taxon>Paraneoptera</taxon>
        <taxon>Psocodea</taxon>
        <taxon>Troctomorpha</taxon>
        <taxon>Phthiraptera</taxon>
        <taxon>Anoplura</taxon>
        <taxon>Polyplacidae</taxon>
        <taxon>Polyplax</taxon>
    </lineage>
</organism>
<dbReference type="Proteomes" id="UP001372834">
    <property type="component" value="Unassembled WGS sequence"/>
</dbReference>